<reference evidence="2" key="1">
    <citation type="journal article" date="2019" name="Sci. Rep.">
        <title>Draft genome of Tanacetum cinerariifolium, the natural source of mosquito coil.</title>
        <authorList>
            <person name="Yamashiro T."/>
            <person name="Shiraishi A."/>
            <person name="Satake H."/>
            <person name="Nakayama K."/>
        </authorList>
    </citation>
    <scope>NUCLEOTIDE SEQUENCE</scope>
</reference>
<accession>A0A699KA63</accession>
<sequence>VRDDILFSTIKVVSRHQNTQQYGAILHIKLTTEDIRNTKAYKEYYACATGEAAPKPKASARRKRGGFDSSTTPPTAVASPRPITTVAAALRLTVAAKGKQPARATSPTEPSEVGTGSKPGVPDVPSDDSKEEISWNTSDDEDVDDQTKGRDDKEGEKTDESDADVDDQDETEKDDDDNDDDEEEIAKLDEQEDTKSSEGDAEETESDGESKEEEIREEEEESFDPIPRTPEDDEDDGNGAEDQGLRISEEERIQEEEEADELYRDVDINQGRGVESIFTTSLSSIAHLPTTTPIMTHSTIATITTSSEAPIPPTTFPSAVLENFPTFDSVFRFEDKVKSLEFNFSEFMQTNQFTEAVSKISDKTILESYGDTAILKRRRGDDDDQEGPSAGSDRGSKRRREEEPMQTTCQMDEPPHPVFKTGAEDQSIVQTSPHPEWFSQPRKPLTPDRDWNKTLPAIQGSAQTWISDLAKQADSRSSFNELLDTPIDFSNFIMNRLCVDTLTPEHLTGPTYELMRGSCTSLTELEYHLEEVYKATTDQLDWVNPEGQQYPYNLLQPLPLIPDNRGRRVIPFAHFINNDLEYLWGGSSSQKYTTSVTKTKAADYGHIKWIEDLVPHTM</sequence>
<name>A0A699KA63_TANCI</name>
<feature type="compositionally biased region" description="Basic and acidic residues" evidence="1">
    <location>
        <begin position="185"/>
        <end position="198"/>
    </location>
</feature>
<feature type="region of interest" description="Disordered" evidence="1">
    <location>
        <begin position="96"/>
        <end position="266"/>
    </location>
</feature>
<dbReference type="EMBL" id="BKCJ010490358">
    <property type="protein sequence ID" value="GFA80013.1"/>
    <property type="molecule type" value="Genomic_DNA"/>
</dbReference>
<feature type="compositionally biased region" description="Basic and acidic residues" evidence="1">
    <location>
        <begin position="145"/>
        <end position="160"/>
    </location>
</feature>
<evidence type="ECO:0000313" key="2">
    <source>
        <dbReference type="EMBL" id="GFA80013.1"/>
    </source>
</evidence>
<dbReference type="AlphaFoldDB" id="A0A699KA63"/>
<feature type="compositionally biased region" description="Acidic residues" evidence="1">
    <location>
        <begin position="199"/>
        <end position="223"/>
    </location>
</feature>
<organism evidence="2">
    <name type="scientific">Tanacetum cinerariifolium</name>
    <name type="common">Dalmatian daisy</name>
    <name type="synonym">Chrysanthemum cinerariifolium</name>
    <dbReference type="NCBI Taxonomy" id="118510"/>
    <lineage>
        <taxon>Eukaryota</taxon>
        <taxon>Viridiplantae</taxon>
        <taxon>Streptophyta</taxon>
        <taxon>Embryophyta</taxon>
        <taxon>Tracheophyta</taxon>
        <taxon>Spermatophyta</taxon>
        <taxon>Magnoliopsida</taxon>
        <taxon>eudicotyledons</taxon>
        <taxon>Gunneridae</taxon>
        <taxon>Pentapetalae</taxon>
        <taxon>asterids</taxon>
        <taxon>campanulids</taxon>
        <taxon>Asterales</taxon>
        <taxon>Asteraceae</taxon>
        <taxon>Asteroideae</taxon>
        <taxon>Anthemideae</taxon>
        <taxon>Anthemidinae</taxon>
        <taxon>Tanacetum</taxon>
    </lineage>
</organism>
<feature type="non-terminal residue" evidence="2">
    <location>
        <position position="1"/>
    </location>
</feature>
<proteinExistence type="predicted"/>
<comment type="caution">
    <text evidence="2">The sequence shown here is derived from an EMBL/GenBank/DDBJ whole genome shotgun (WGS) entry which is preliminary data.</text>
</comment>
<feature type="region of interest" description="Disordered" evidence="1">
    <location>
        <begin position="376"/>
        <end position="417"/>
    </location>
</feature>
<protein>
    <submittedName>
        <fullName evidence="2">Uncharacterized protein</fullName>
    </submittedName>
</protein>
<feature type="region of interest" description="Disordered" evidence="1">
    <location>
        <begin position="52"/>
        <end position="82"/>
    </location>
</feature>
<gene>
    <name evidence="2" type="ORF">Tci_651985</name>
</gene>
<evidence type="ECO:0000256" key="1">
    <source>
        <dbReference type="SAM" id="MobiDB-lite"/>
    </source>
</evidence>
<feature type="compositionally biased region" description="Acidic residues" evidence="1">
    <location>
        <begin position="161"/>
        <end position="184"/>
    </location>
</feature>